<reference evidence="1" key="1">
    <citation type="submission" date="2014-11" db="EMBL/GenBank/DDBJ databases">
        <authorList>
            <person name="Amaro Gonzalez C."/>
        </authorList>
    </citation>
    <scope>NUCLEOTIDE SEQUENCE</scope>
</reference>
<organism evidence="1">
    <name type="scientific">Anguilla anguilla</name>
    <name type="common">European freshwater eel</name>
    <name type="synonym">Muraena anguilla</name>
    <dbReference type="NCBI Taxonomy" id="7936"/>
    <lineage>
        <taxon>Eukaryota</taxon>
        <taxon>Metazoa</taxon>
        <taxon>Chordata</taxon>
        <taxon>Craniata</taxon>
        <taxon>Vertebrata</taxon>
        <taxon>Euteleostomi</taxon>
        <taxon>Actinopterygii</taxon>
        <taxon>Neopterygii</taxon>
        <taxon>Teleostei</taxon>
        <taxon>Anguilliformes</taxon>
        <taxon>Anguillidae</taxon>
        <taxon>Anguilla</taxon>
    </lineage>
</organism>
<reference evidence="1" key="2">
    <citation type="journal article" date="2015" name="Fish Shellfish Immunol.">
        <title>Early steps in the European eel (Anguilla anguilla)-Vibrio vulnificus interaction in the gills: Role of the RtxA13 toxin.</title>
        <authorList>
            <person name="Callol A."/>
            <person name="Pajuelo D."/>
            <person name="Ebbesson L."/>
            <person name="Teles M."/>
            <person name="MacKenzie S."/>
            <person name="Amaro C."/>
        </authorList>
    </citation>
    <scope>NUCLEOTIDE SEQUENCE</scope>
</reference>
<dbReference type="EMBL" id="GBXM01013596">
    <property type="protein sequence ID" value="JAH94981.1"/>
    <property type="molecule type" value="Transcribed_RNA"/>
</dbReference>
<name>A0A0E9WXR9_ANGAN</name>
<accession>A0A0E9WXR9</accession>
<proteinExistence type="predicted"/>
<protein>
    <submittedName>
        <fullName evidence="1">Uncharacterized protein</fullName>
    </submittedName>
</protein>
<evidence type="ECO:0000313" key="1">
    <source>
        <dbReference type="EMBL" id="JAH94981.1"/>
    </source>
</evidence>
<dbReference type="AlphaFoldDB" id="A0A0E9WXR9"/>
<sequence length="84" mass="9496">MQTFLTLSCGLMYRNMFLFFDNCFTCVPDRVAVCGVSSVGLVVHLCQSSHHTLDWSNELSLQLPECTDSTSFNPTMYFNDILVC</sequence>